<dbReference type="Pfam" id="PF03199">
    <property type="entry name" value="GSH_synthase"/>
    <property type="match status" value="1"/>
</dbReference>
<dbReference type="Pfam" id="PF03917">
    <property type="entry name" value="GSH_synth_ATP"/>
    <property type="match status" value="1"/>
</dbReference>
<dbReference type="InterPro" id="IPR005615">
    <property type="entry name" value="Glutathione_synthase"/>
</dbReference>
<dbReference type="InterPro" id="IPR014042">
    <property type="entry name" value="Glutathione_synthase_a-hlx"/>
</dbReference>
<keyword evidence="13" id="KW-1185">Reference proteome</keyword>
<evidence type="ECO:0000313" key="13">
    <source>
        <dbReference type="Proteomes" id="UP000009168"/>
    </source>
</evidence>
<keyword evidence="9 12" id="KW-0067">ATP-binding</keyword>
<evidence type="ECO:0000256" key="4">
    <source>
        <dbReference type="ARBA" id="ARBA00012214"/>
    </source>
</evidence>
<dbReference type="GO" id="GO:0043295">
    <property type="term" value="F:glutathione binding"/>
    <property type="evidence" value="ECO:0007669"/>
    <property type="project" value="TreeGrafter"/>
</dbReference>
<dbReference type="KEGG" id="tet:TTHERM_01049360"/>
<reference evidence="13" key="1">
    <citation type="journal article" date="2006" name="PLoS Biol.">
        <title>Macronuclear genome sequence of the ciliate Tetrahymena thermophila, a model eukaryote.</title>
        <authorList>
            <person name="Eisen J.A."/>
            <person name="Coyne R.S."/>
            <person name="Wu M."/>
            <person name="Wu D."/>
            <person name="Thiagarajan M."/>
            <person name="Wortman J.R."/>
            <person name="Badger J.H."/>
            <person name="Ren Q."/>
            <person name="Amedeo P."/>
            <person name="Jones K.M."/>
            <person name="Tallon L.J."/>
            <person name="Delcher A.L."/>
            <person name="Salzberg S.L."/>
            <person name="Silva J.C."/>
            <person name="Haas B.J."/>
            <person name="Majoros W.H."/>
            <person name="Farzad M."/>
            <person name="Carlton J.M."/>
            <person name="Smith R.K. Jr."/>
            <person name="Garg J."/>
            <person name="Pearlman R.E."/>
            <person name="Karrer K.M."/>
            <person name="Sun L."/>
            <person name="Manning G."/>
            <person name="Elde N.C."/>
            <person name="Turkewitz A.P."/>
            <person name="Asai D.J."/>
            <person name="Wilkes D.E."/>
            <person name="Wang Y."/>
            <person name="Cai H."/>
            <person name="Collins K."/>
            <person name="Stewart B.A."/>
            <person name="Lee S.R."/>
            <person name="Wilamowska K."/>
            <person name="Weinberg Z."/>
            <person name="Ruzzo W.L."/>
            <person name="Wloga D."/>
            <person name="Gaertig J."/>
            <person name="Frankel J."/>
            <person name="Tsao C.-C."/>
            <person name="Gorovsky M.A."/>
            <person name="Keeling P.J."/>
            <person name="Waller R.F."/>
            <person name="Patron N.J."/>
            <person name="Cherry J.M."/>
            <person name="Stover N.A."/>
            <person name="Krieger C.J."/>
            <person name="del Toro C."/>
            <person name="Ryder H.F."/>
            <person name="Williamson S.C."/>
            <person name="Barbeau R.A."/>
            <person name="Hamilton E.P."/>
            <person name="Orias E."/>
        </authorList>
    </citation>
    <scope>NUCLEOTIDE SEQUENCE [LARGE SCALE GENOMIC DNA]</scope>
    <source>
        <strain evidence="13">SB210</strain>
    </source>
</reference>
<dbReference type="Gene3D" id="3.30.470.20">
    <property type="entry name" value="ATP-grasp fold, B domain"/>
    <property type="match status" value="1"/>
</dbReference>
<dbReference type="eggNOG" id="KOG0021">
    <property type="taxonomic scope" value="Eukaryota"/>
</dbReference>
<name>Q24BV1_TETTS</name>
<dbReference type="PANTHER" id="PTHR11130:SF0">
    <property type="entry name" value="GLUTATHIONE SYNTHETASE"/>
    <property type="match status" value="1"/>
</dbReference>
<dbReference type="InterPro" id="IPR014049">
    <property type="entry name" value="Glutathione_synthase_N_euk"/>
</dbReference>
<dbReference type="SUPFAM" id="SSF52440">
    <property type="entry name" value="PreATP-grasp domain"/>
    <property type="match status" value="1"/>
</dbReference>
<dbReference type="InterPro" id="IPR014709">
    <property type="entry name" value="Glutathione_synthase_C_euk"/>
</dbReference>
<dbReference type="Proteomes" id="UP000009168">
    <property type="component" value="Unassembled WGS sequence"/>
</dbReference>
<dbReference type="AlphaFoldDB" id="Q24BV1"/>
<dbReference type="GO" id="GO:0004363">
    <property type="term" value="F:glutathione synthase activity"/>
    <property type="evidence" value="ECO:0007669"/>
    <property type="project" value="UniProtKB-EC"/>
</dbReference>
<evidence type="ECO:0000313" key="12">
    <source>
        <dbReference type="EMBL" id="EAS05286.1"/>
    </source>
</evidence>
<dbReference type="InterPro" id="IPR016185">
    <property type="entry name" value="PreATP-grasp_dom_sf"/>
</dbReference>
<dbReference type="GO" id="GO:0005524">
    <property type="term" value="F:ATP binding"/>
    <property type="evidence" value="ECO:0007669"/>
    <property type="project" value="UniProtKB-KW"/>
</dbReference>
<evidence type="ECO:0000256" key="6">
    <source>
        <dbReference type="ARBA" id="ARBA00022684"/>
    </source>
</evidence>
<dbReference type="Gene3D" id="3.30.1490.50">
    <property type="match status" value="1"/>
</dbReference>
<comment type="similarity">
    <text evidence="3">Belongs to the eukaryotic GSH synthase family.</text>
</comment>
<dbReference type="SMR" id="Q24BV1"/>
<comment type="cofactor">
    <cofactor evidence="1">
        <name>Mg(2+)</name>
        <dbReference type="ChEBI" id="CHEBI:18420"/>
    </cofactor>
</comment>
<evidence type="ECO:0000256" key="9">
    <source>
        <dbReference type="ARBA" id="ARBA00022840"/>
    </source>
</evidence>
<dbReference type="SUPFAM" id="SSF56059">
    <property type="entry name" value="Glutathione synthetase ATP-binding domain-like"/>
    <property type="match status" value="1"/>
</dbReference>
<dbReference type="GO" id="GO:0005829">
    <property type="term" value="C:cytosol"/>
    <property type="evidence" value="ECO:0007669"/>
    <property type="project" value="TreeGrafter"/>
</dbReference>
<evidence type="ECO:0000256" key="1">
    <source>
        <dbReference type="ARBA" id="ARBA00001946"/>
    </source>
</evidence>
<dbReference type="RefSeq" id="XP_001025531.1">
    <property type="nucleotide sequence ID" value="XM_001025531.3"/>
</dbReference>
<evidence type="ECO:0000256" key="5">
    <source>
        <dbReference type="ARBA" id="ARBA00022598"/>
    </source>
</evidence>
<dbReference type="PANTHER" id="PTHR11130">
    <property type="entry name" value="GLUTATHIONE SYNTHETASE"/>
    <property type="match status" value="1"/>
</dbReference>
<dbReference type="UniPathway" id="UPA00142">
    <property type="reaction ID" value="UER00210"/>
</dbReference>
<accession>Q24BV1</accession>
<keyword evidence="7" id="KW-0479">Metal-binding</keyword>
<dbReference type="NCBIfam" id="TIGR01986">
    <property type="entry name" value="glut_syn_euk"/>
    <property type="match status" value="1"/>
</dbReference>
<keyword evidence="5" id="KW-0436">Ligase</keyword>
<dbReference type="EMBL" id="GG662375">
    <property type="protein sequence ID" value="EAS05286.1"/>
    <property type="molecule type" value="Genomic_DNA"/>
</dbReference>
<dbReference type="FunCoup" id="Q24BV1">
    <property type="interactions" value="461"/>
</dbReference>
<organism evidence="12 13">
    <name type="scientific">Tetrahymena thermophila (strain SB210)</name>
    <dbReference type="NCBI Taxonomy" id="312017"/>
    <lineage>
        <taxon>Eukaryota</taxon>
        <taxon>Sar</taxon>
        <taxon>Alveolata</taxon>
        <taxon>Ciliophora</taxon>
        <taxon>Intramacronucleata</taxon>
        <taxon>Oligohymenophorea</taxon>
        <taxon>Hymenostomatida</taxon>
        <taxon>Tetrahymenina</taxon>
        <taxon>Tetrahymenidae</taxon>
        <taxon>Tetrahymena</taxon>
    </lineage>
</organism>
<dbReference type="Gene3D" id="1.10.1080.10">
    <property type="entry name" value="Glutathione Synthetase, Chain A, domain 3"/>
    <property type="match status" value="1"/>
</dbReference>
<keyword evidence="8" id="KW-0547">Nucleotide-binding</keyword>
<feature type="domain" description="Glutathione synthase substrate-binding" evidence="11">
    <location>
        <begin position="374"/>
        <end position="472"/>
    </location>
</feature>
<dbReference type="InParanoid" id="Q24BV1"/>
<evidence type="ECO:0000256" key="2">
    <source>
        <dbReference type="ARBA" id="ARBA00004965"/>
    </source>
</evidence>
<dbReference type="HOGENOM" id="CLU_424854_0_0_1"/>
<dbReference type="GeneID" id="7826313"/>
<comment type="pathway">
    <text evidence="2">Sulfur metabolism; glutathione biosynthesis; glutathione from L-cysteine and L-glutamate: step 2/2.</text>
</comment>
<dbReference type="Gene3D" id="3.30.1490.80">
    <property type="match status" value="1"/>
</dbReference>
<keyword evidence="10" id="KW-0460">Magnesium</keyword>
<proteinExistence type="inferred from homology"/>
<dbReference type="FunFam" id="3.30.1490.50:FF:000002">
    <property type="entry name" value="Glutathione synthetase"/>
    <property type="match status" value="1"/>
</dbReference>
<dbReference type="InterPro" id="IPR004887">
    <property type="entry name" value="GSH_synth_subst-bd"/>
</dbReference>
<evidence type="ECO:0000256" key="7">
    <source>
        <dbReference type="ARBA" id="ARBA00022723"/>
    </source>
</evidence>
<evidence type="ECO:0000256" key="3">
    <source>
        <dbReference type="ARBA" id="ARBA00010385"/>
    </source>
</evidence>
<evidence type="ECO:0000256" key="8">
    <source>
        <dbReference type="ARBA" id="ARBA00022741"/>
    </source>
</evidence>
<gene>
    <name evidence="12" type="ORF">TTHERM_01049360</name>
</gene>
<dbReference type="GO" id="GO:0046872">
    <property type="term" value="F:metal ion binding"/>
    <property type="evidence" value="ECO:0007669"/>
    <property type="project" value="UniProtKB-KW"/>
</dbReference>
<evidence type="ECO:0000256" key="10">
    <source>
        <dbReference type="ARBA" id="ARBA00022842"/>
    </source>
</evidence>
<dbReference type="Gene3D" id="3.40.50.1760">
    <property type="entry name" value="Glutathione synthase, substrate-binding domain superfamily, eukaryotic"/>
    <property type="match status" value="1"/>
</dbReference>
<dbReference type="Gene3D" id="1.20.1050.10">
    <property type="match status" value="1"/>
</dbReference>
<keyword evidence="6" id="KW-0317">Glutathione biosynthesis</keyword>
<dbReference type="STRING" id="312017.Q24BV1"/>
<dbReference type="EC" id="6.3.2.3" evidence="4"/>
<dbReference type="InterPro" id="IPR037013">
    <property type="entry name" value="GSH-S_sub-bd_sf"/>
</dbReference>
<evidence type="ECO:0000259" key="11">
    <source>
        <dbReference type="Pfam" id="PF03199"/>
    </source>
</evidence>
<dbReference type="OrthoDB" id="2020073at2759"/>
<sequence length="645" mass="75003">MIKISIGQYRSISEPYVTLFGSNNVEFELIQDQDELSVVINQQKLTQTKDIITSINQNFDNLFTNKVNIINQIPDVSEQIITAYDHILNGQIDEDSIKKINNYLSGQFLQSSSYLTVYDFLLHELAQTLSHLNRPLYEKFENIIEFISKFETTESIQPWIFNQTLFLKPFSKHVKNVYNEIEKIASKNLNTFADFANLENCSYHFKLQLKNGEEKVYTDHIPFSVSPILIQKKEFDEFYSKTQLWNELIDKMSKNFEWAKEIFKNMSDPLLQGFLKIAEKANKSEITQKIQMGLIRNDVLHSAVKHKWLQVEYNTISISFGYIAEQVQSLQRTIKNSYLKNFFEEYTGLQGSSVAVVVEGLKNAYDLYDKPNSQILVVVSGFEGNSYDQRYPEYLLARDHGIICKRRTFEQLIEQTEVKDDGTMLVEGDEIAVIYYRTGYSPDHFPNEEIWKIREKIELTKAIKCPSVNIILVGFKKLQKTLQEAGQMEQFLNKQQCEKIKENFATIYDFEDESKHEELLNLAKNEPQHYILKPQREGGDNNIYGKNIYPFLEKLTPSERKNYILMEKIIPKPSITFMIRNRKLEVAPSISELGIISYFISDSQKIIHNKAGGYLVRTKRYFDDEGGVNAGYSVIDGLMIKKQQD</sequence>
<protein>
    <recommendedName>
        <fullName evidence="4">glutathione synthase</fullName>
        <ecNumber evidence="4">6.3.2.3</ecNumber>
    </recommendedName>
</protein>